<feature type="domain" description="Protein kinase" evidence="20">
    <location>
        <begin position="2350"/>
        <end position="2604"/>
    </location>
</feature>
<dbReference type="PANTHER" id="PTHR46049:SF5">
    <property type="entry name" value="PLECKSTRIN HOMOLOGY DOMAIN-CONTAINING FAMILY H MEMBER 3"/>
    <property type="match status" value="1"/>
</dbReference>
<dbReference type="Gene3D" id="1.20.5.190">
    <property type="match status" value="1"/>
</dbReference>
<dbReference type="InterPro" id="IPR001609">
    <property type="entry name" value="Myosin_head_motor_dom-like"/>
</dbReference>
<dbReference type="OrthoDB" id="312459at2759"/>
<dbReference type="GO" id="GO:0005524">
    <property type="term" value="F:ATP binding"/>
    <property type="evidence" value="ECO:0007669"/>
    <property type="project" value="UniProtKB-UniRule"/>
</dbReference>
<evidence type="ECO:0000256" key="4">
    <source>
        <dbReference type="ARBA" id="ARBA00022490"/>
    </source>
</evidence>
<dbReference type="Gene3D" id="1.20.120.720">
    <property type="entry name" value="Myosin VI head, motor domain, U50 subdomain"/>
    <property type="match status" value="1"/>
</dbReference>
<keyword evidence="11 16" id="KW-0518">Myosin</keyword>
<dbReference type="InterPro" id="IPR029071">
    <property type="entry name" value="Ubiquitin-like_domsf"/>
</dbReference>
<dbReference type="FunFam" id="1.10.10.820:FF:000001">
    <property type="entry name" value="Myosin heavy chain"/>
    <property type="match status" value="1"/>
</dbReference>
<dbReference type="Proteomes" id="UP000789390">
    <property type="component" value="Unassembled WGS sequence"/>
</dbReference>
<dbReference type="PANTHER" id="PTHR46049">
    <property type="entry name" value="AGAP003327-PA"/>
    <property type="match status" value="1"/>
</dbReference>
<dbReference type="PROSITE" id="PS51016">
    <property type="entry name" value="MYTH4"/>
    <property type="match status" value="2"/>
</dbReference>
<evidence type="ECO:0000313" key="25">
    <source>
        <dbReference type="EMBL" id="CAH0107950.1"/>
    </source>
</evidence>
<dbReference type="FunFam" id="3.30.200.20:FF:000005">
    <property type="entry name" value="cAMP-dependent protein kinase catalytic subunit"/>
    <property type="match status" value="1"/>
</dbReference>
<dbReference type="GO" id="GO:0005737">
    <property type="term" value="C:cytoplasm"/>
    <property type="evidence" value="ECO:0007669"/>
    <property type="project" value="UniProtKB-SubCell"/>
</dbReference>
<dbReference type="SMART" id="SM00242">
    <property type="entry name" value="MYSc"/>
    <property type="match status" value="1"/>
</dbReference>
<dbReference type="Pfam" id="PF00784">
    <property type="entry name" value="MyTH4"/>
    <property type="match status" value="2"/>
</dbReference>
<dbReference type="InterPro" id="IPR014352">
    <property type="entry name" value="FERM/acyl-CoA-bd_prot_sf"/>
</dbReference>
<evidence type="ECO:0000256" key="11">
    <source>
        <dbReference type="ARBA" id="ARBA00023123"/>
    </source>
</evidence>
<feature type="coiled-coil region" evidence="18">
    <location>
        <begin position="1034"/>
        <end position="1061"/>
    </location>
</feature>
<keyword evidence="6" id="KW-0716">Sensory transduction</keyword>
<evidence type="ECO:0000256" key="6">
    <source>
        <dbReference type="ARBA" id="ARBA00022606"/>
    </source>
</evidence>
<feature type="domain" description="Myosin motor" evidence="24">
    <location>
        <begin position="13"/>
        <end position="705"/>
    </location>
</feature>
<dbReference type="PROSITE" id="PS50057">
    <property type="entry name" value="FERM_3"/>
    <property type="match status" value="2"/>
</dbReference>
<keyword evidence="14 16" id="KW-0009">Actin-binding</keyword>
<dbReference type="Gene3D" id="3.10.20.90">
    <property type="entry name" value="Phosphatidylinositol 3-kinase Catalytic Subunit, Chain A, domain 1"/>
    <property type="match status" value="2"/>
</dbReference>
<keyword evidence="9" id="KW-0418">Kinase</keyword>
<dbReference type="Pfam" id="PF02174">
    <property type="entry name" value="IRS"/>
    <property type="match status" value="1"/>
</dbReference>
<evidence type="ECO:0000256" key="12">
    <source>
        <dbReference type="ARBA" id="ARBA00023149"/>
    </source>
</evidence>
<evidence type="ECO:0000256" key="17">
    <source>
        <dbReference type="PROSITE-ProRule" id="PRU10141"/>
    </source>
</evidence>
<dbReference type="SUPFAM" id="SSF50729">
    <property type="entry name" value="PH domain-like"/>
    <property type="match status" value="2"/>
</dbReference>
<dbReference type="Pfam" id="PF00373">
    <property type="entry name" value="FERM_M"/>
    <property type="match status" value="1"/>
</dbReference>
<dbReference type="PROSITE" id="PS50096">
    <property type="entry name" value="IQ"/>
    <property type="match status" value="2"/>
</dbReference>
<dbReference type="FunFam" id="1.10.510.10:FF:000005">
    <property type="entry name" value="cAMP-dependent protein kinase catalytic subunit alpha"/>
    <property type="match status" value="1"/>
</dbReference>
<protein>
    <submittedName>
        <fullName evidence="25">Uncharacterized protein</fullName>
    </submittedName>
</protein>
<dbReference type="InterPro" id="IPR011993">
    <property type="entry name" value="PH-like_dom_sf"/>
</dbReference>
<dbReference type="Gene3D" id="1.25.40.530">
    <property type="entry name" value="MyTH4 domain"/>
    <property type="match status" value="2"/>
</dbReference>
<evidence type="ECO:0000259" key="23">
    <source>
        <dbReference type="PROSITE" id="PS51285"/>
    </source>
</evidence>
<keyword evidence="15" id="KW-0844">Vision</keyword>
<dbReference type="PROSITE" id="PS00107">
    <property type="entry name" value="PROTEIN_KINASE_ATP"/>
    <property type="match status" value="1"/>
</dbReference>
<dbReference type="Gene3D" id="3.40.850.10">
    <property type="entry name" value="Kinesin motor domain"/>
    <property type="match status" value="1"/>
</dbReference>
<evidence type="ECO:0000256" key="8">
    <source>
        <dbReference type="ARBA" id="ARBA00022741"/>
    </source>
</evidence>
<evidence type="ECO:0000256" key="10">
    <source>
        <dbReference type="ARBA" id="ARBA00022840"/>
    </source>
</evidence>
<dbReference type="InterPro" id="IPR017441">
    <property type="entry name" value="Protein_kinase_ATP_BS"/>
</dbReference>
<gene>
    <name evidence="25" type="ORF">DGAL_LOCUS11290</name>
</gene>
<dbReference type="Gene3D" id="3.30.200.20">
    <property type="entry name" value="Phosphorylase Kinase, domain 1"/>
    <property type="match status" value="1"/>
</dbReference>
<dbReference type="Gene3D" id="1.10.510.10">
    <property type="entry name" value="Transferase(Phosphotransferase) domain 1"/>
    <property type="match status" value="1"/>
</dbReference>
<dbReference type="InterPro" id="IPR000048">
    <property type="entry name" value="IQ_motif_EF-hand-BS"/>
</dbReference>
<evidence type="ECO:0000259" key="24">
    <source>
        <dbReference type="PROSITE" id="PS51456"/>
    </source>
</evidence>
<evidence type="ECO:0000259" key="21">
    <source>
        <dbReference type="PROSITE" id="PS50057"/>
    </source>
</evidence>
<dbReference type="InterPro" id="IPR019748">
    <property type="entry name" value="FERM_central"/>
</dbReference>
<evidence type="ECO:0000256" key="18">
    <source>
        <dbReference type="SAM" id="Coils"/>
    </source>
</evidence>
<evidence type="ECO:0000256" key="19">
    <source>
        <dbReference type="SAM" id="MobiDB-lite"/>
    </source>
</evidence>
<dbReference type="GO" id="GO:0016459">
    <property type="term" value="C:myosin complex"/>
    <property type="evidence" value="ECO:0007669"/>
    <property type="project" value="UniProtKB-KW"/>
</dbReference>
<dbReference type="InterPro" id="IPR036961">
    <property type="entry name" value="Kinesin_motor_dom_sf"/>
</dbReference>
<dbReference type="PROSITE" id="PS51456">
    <property type="entry name" value="MYOSIN_MOTOR"/>
    <property type="match status" value="1"/>
</dbReference>
<dbReference type="InterPro" id="IPR019749">
    <property type="entry name" value="Band_41_domain"/>
</dbReference>
<dbReference type="Gene3D" id="1.20.80.10">
    <property type="match status" value="2"/>
</dbReference>
<dbReference type="GO" id="GO:0009888">
    <property type="term" value="P:tissue development"/>
    <property type="evidence" value="ECO:0007669"/>
    <property type="project" value="UniProtKB-ARBA"/>
</dbReference>
<keyword evidence="8 16" id="KW-0547">Nucleotide-binding</keyword>
<evidence type="ECO:0000256" key="9">
    <source>
        <dbReference type="ARBA" id="ARBA00022777"/>
    </source>
</evidence>
<evidence type="ECO:0000256" key="14">
    <source>
        <dbReference type="ARBA" id="ARBA00023203"/>
    </source>
</evidence>
<feature type="compositionally biased region" description="Polar residues" evidence="19">
    <location>
        <begin position="809"/>
        <end position="833"/>
    </location>
</feature>
<keyword evidence="7" id="KW-0808">Transferase</keyword>
<keyword evidence="5" id="KW-0723">Serine/threonine-protein kinase</keyword>
<comment type="similarity">
    <text evidence="3 16">Belongs to the TRAFAC class myosin-kinesin ATPase superfamily. Myosin family.</text>
</comment>
<dbReference type="CDD" id="cd14209">
    <property type="entry name" value="STKc_PKA"/>
    <property type="match status" value="1"/>
</dbReference>
<evidence type="ECO:0000256" key="1">
    <source>
        <dbReference type="ARBA" id="ARBA00004496"/>
    </source>
</evidence>
<dbReference type="SUPFAM" id="SSF54236">
    <property type="entry name" value="Ubiquitin-like"/>
    <property type="match status" value="2"/>
</dbReference>
<feature type="region of interest" description="Disordered" evidence="19">
    <location>
        <begin position="807"/>
        <end position="840"/>
    </location>
</feature>
<dbReference type="InterPro" id="IPR027417">
    <property type="entry name" value="P-loop_NTPase"/>
</dbReference>
<name>A0A8J2RVF4_9CRUS</name>
<dbReference type="CDD" id="cd14473">
    <property type="entry name" value="FERM_B-lobe"/>
    <property type="match status" value="2"/>
</dbReference>
<feature type="domain" description="FERM" evidence="21">
    <location>
        <begin position="1302"/>
        <end position="1630"/>
    </location>
</feature>
<dbReference type="SMART" id="SM00295">
    <property type="entry name" value="B41"/>
    <property type="match status" value="2"/>
</dbReference>
<dbReference type="Gene3D" id="6.20.240.20">
    <property type="match status" value="1"/>
</dbReference>
<feature type="region of interest" description="Actin-binding" evidence="16">
    <location>
        <begin position="583"/>
        <end position="605"/>
    </location>
</feature>
<dbReference type="InterPro" id="IPR008271">
    <property type="entry name" value="Ser/Thr_kinase_AS"/>
</dbReference>
<dbReference type="InterPro" id="IPR035963">
    <property type="entry name" value="FERM_2"/>
</dbReference>
<dbReference type="SUPFAM" id="SSF56112">
    <property type="entry name" value="Protein kinase-like (PK-like)"/>
    <property type="match status" value="1"/>
</dbReference>
<accession>A0A8J2RVF4</accession>
<evidence type="ECO:0000256" key="2">
    <source>
        <dbReference type="ARBA" id="ARBA00006998"/>
    </source>
</evidence>
<keyword evidence="12" id="KW-0114">cAMP</keyword>
<comment type="caution">
    <text evidence="25">The sequence shown here is derived from an EMBL/GenBank/DDBJ whole genome shotgun (WGS) entry which is preliminary data.</text>
</comment>
<dbReference type="GO" id="GO:0009887">
    <property type="term" value="P:animal organ morphogenesis"/>
    <property type="evidence" value="ECO:0007669"/>
    <property type="project" value="UniProtKB-ARBA"/>
</dbReference>
<feature type="domain" description="MyTH4" evidence="22">
    <location>
        <begin position="1105"/>
        <end position="1255"/>
    </location>
</feature>
<dbReference type="Pfam" id="PF00069">
    <property type="entry name" value="Pkinase"/>
    <property type="match status" value="1"/>
</dbReference>
<organism evidence="25 26">
    <name type="scientific">Daphnia galeata</name>
    <dbReference type="NCBI Taxonomy" id="27404"/>
    <lineage>
        <taxon>Eukaryota</taxon>
        <taxon>Metazoa</taxon>
        <taxon>Ecdysozoa</taxon>
        <taxon>Arthropoda</taxon>
        <taxon>Crustacea</taxon>
        <taxon>Branchiopoda</taxon>
        <taxon>Diplostraca</taxon>
        <taxon>Cladocera</taxon>
        <taxon>Anomopoda</taxon>
        <taxon>Daphniidae</taxon>
        <taxon>Daphnia</taxon>
    </lineage>
</organism>
<evidence type="ECO:0000256" key="3">
    <source>
        <dbReference type="ARBA" id="ARBA00008314"/>
    </source>
</evidence>
<feature type="domain" description="FERM" evidence="21">
    <location>
        <begin position="1881"/>
        <end position="2197"/>
    </location>
</feature>
<dbReference type="PROSITE" id="PS51285">
    <property type="entry name" value="AGC_KINASE_CTER"/>
    <property type="match status" value="1"/>
</dbReference>
<dbReference type="SUPFAM" id="SSF52540">
    <property type="entry name" value="P-loop containing nucleoside triphosphate hydrolases"/>
    <property type="match status" value="1"/>
</dbReference>
<dbReference type="InterPro" id="IPR000719">
    <property type="entry name" value="Prot_kinase_dom"/>
</dbReference>
<feature type="binding site" evidence="17">
    <location>
        <position position="2379"/>
    </location>
    <ligand>
        <name>ATP</name>
        <dbReference type="ChEBI" id="CHEBI:30616"/>
    </ligand>
</feature>
<dbReference type="PROSITE" id="PS50011">
    <property type="entry name" value="PROTEIN_KINASE_DOM"/>
    <property type="match status" value="1"/>
</dbReference>
<dbReference type="InterPro" id="IPR011009">
    <property type="entry name" value="Kinase-like_dom_sf"/>
</dbReference>
<dbReference type="InterPro" id="IPR038185">
    <property type="entry name" value="MyTH4_dom_sf"/>
</dbReference>
<dbReference type="Gene3D" id="1.20.58.530">
    <property type="match status" value="1"/>
</dbReference>
<dbReference type="PRINTS" id="PR00193">
    <property type="entry name" value="MYOSINHEAVY"/>
</dbReference>
<dbReference type="CDD" id="cd13204">
    <property type="entry name" value="FERM_C2_myosin_like"/>
    <property type="match status" value="1"/>
</dbReference>
<feature type="domain" description="AGC-kinase C-terminal" evidence="23">
    <location>
        <begin position="2605"/>
        <end position="2657"/>
    </location>
</feature>
<dbReference type="InterPro" id="IPR000299">
    <property type="entry name" value="FERM_domain"/>
</dbReference>
<dbReference type="CDD" id="cd17208">
    <property type="entry name" value="FERM_F1_DdMyo7_like"/>
    <property type="match status" value="1"/>
</dbReference>
<feature type="region of interest" description="Disordered" evidence="19">
    <location>
        <begin position="2207"/>
        <end position="2226"/>
    </location>
</feature>
<dbReference type="Gene3D" id="1.10.10.820">
    <property type="match status" value="1"/>
</dbReference>
<evidence type="ECO:0000259" key="20">
    <source>
        <dbReference type="PROSITE" id="PS50011"/>
    </source>
</evidence>
<evidence type="ECO:0000256" key="13">
    <source>
        <dbReference type="ARBA" id="ARBA00023175"/>
    </source>
</evidence>
<evidence type="ECO:0000256" key="7">
    <source>
        <dbReference type="ARBA" id="ARBA00022679"/>
    </source>
</evidence>
<dbReference type="SMART" id="SM00220">
    <property type="entry name" value="S_TKc"/>
    <property type="match status" value="1"/>
</dbReference>
<dbReference type="InterPro" id="IPR044109">
    <property type="entry name" value="STKc_PKA"/>
</dbReference>
<sequence>MAPVCDRGAHPEDGVSDLTLISNIDERGINLTLSTRYKRDEIYTCAGTILIAVNPYKDLPIYGLDYVERYQKKNELINREPHVYLLTESAFTSFQHKGVNQSVVISGESGAGKTETAKFVLNYLCSVTSNISTWVQHQIIEANTILEAFGNAKTVRNDNSSRFGKFMQVCFDSHVKISGCIIQDYLLELSRITVQSKGERNYHVFYQLLSAAQHDKELSNLWMLKSWNHYQYVNQSGCASINGVDDSKKFDGLRLALNVLQVSSEDTESIFSVIAGILWLGNLRFKDIDGEKCELLSEDEEIVAIIGKLLGLSSDEQVKLKEVLILRQINVRGNVTEIPLRLHEARENRHAMARVLYSRTFSWLLHHINRCTSPGENTNRFLGILDIFGFENFEHNSFEQLCINYTNEKLHRFFNHYVFALEQELYSTEEIQFSHIQFTDNSLCVELIEKPPLCILKLLSEQCHMPKGCDLSYITNLHAEFENHAYYIKGDDRRRWEEEFGIRHYAGAVMYNVSGFVDKNRDVHQEVFLDLLTSSQKTLVREFTNLTNQEMLTQVKTICGTNTVARGTNKAKPTKSDTFRIQLTQLVQSLQSTNPWYVRCIKPNTGKLANTFHEPMVLDQLRYLGMLDLIRIRREGYPVHIDFDSFISSYKCLCIGTCFPVGIIAKDIVSTILKSLKYPTDQWQVGKRKVFLRLQVYEPLESSRISTLNRCAILLQTYWRRYVVRRCFLNKKNAALVLQHAFKGWQLRLKFIQRRRAAIVIQSHLRGMFAREVAMALREMRRVEEIEAKQREREKIAAQEMEAAETLEEVSSISDQDNTGLQSQSSADESNGHTPIRPTKNDLHALSQFSVQLNSKFSAACSNNPLEDTLANNAVAENVDLDNLFAFLSEVHADGAKNAMLEEIENQMTELASGFDEEIQLVSREREYLLSVEQDVSKNYEELPLPSPPPMLESPESSISDSLLPFGFPSLPEPTERPPPPPTVHQDEPIYEAIQPRYHSGFIESEKLQENETNPASVSDLWKPSKENREVRRKLRIARKLHELEEDIQSAANQTNELHELIEFADKNFNVHEYVAEINPGSTLKRNKKPGEMVTISKEEMVVFTKFNYIPTSHLVLYDHDSISIACEIFKDLCRYMKSEMKNEEEETFLQTVISQGLERDDLRDELYVICMRQSTNNPSPDMCEKIWILLALCVVAFAPSKLLHKYVDSFIRKNSVLTSSRHYPFVYWCGERLRSSRIADRKMPDSSLNKPTVHTNLRITWLPAGQSINSLISSDYISSFYSTFQPPSSREVEAIRCLGSIACRIYFLDGKSRTLDIAPLDTASDIVQRISESLGLNPNDGWALFQGPAHGRFSHIKAHEFVCDVLTAWETKQENSPSHNCRSSVSTSGSGSTRGLKVISPTLIPENRFFFYRRLFRGSRELSEDPMEIALLYGQAVYSVVELDEFPINDKVSLQLAGLQLQVILGDPDSRKEEVYDKLEVYLPHRIIAQKQRDEWHQLLSHAHVQYGTGKSELIARVWYLSCVMHFPLYGVTQFSVTYRGYWAYGNKLILGVNCDGVALIKPDDKFVMYEYRYADVESILIDPSDDFLTLTLLQSLSDAHKCLVFETKEKEEIASLIVSYCPALSYWLTDLDRPKKKLKPVTSEDRLRRFQNVINCRKLLVDSGILRKPIDDMGRFLRSTLRRLNKTKIDKLRAISSSSCGENYKGFSHTEWAFTRYPLTQSLIKFTEIDDKAAVDNFRLVLTYSGLLQPEDGHPGSEEELIPLAQTLLERSMKKECLFNELFLQLIKQTTDHPEANSRVNLRHWALLTLMCSIALPHDKIIRKYLIAHLKLCSADITSEEGKFARFAEKSLYKTMNSRRRQWSPSSQEILCTVSRRLIYARIYLMDGAFHAVEFEPTATANDVIEIIKNRIGLRGTSQGFALYEVLGDVERSMVSDEKLTDVMGKWERYRNSGAQQHPQQHHAFLFKKHLFLDQYINLGDPVEKELLYFQMLHSIRVDRFPVTEMEAIMICSLRAQIELGDYCPSPQLNYGAVIQHCLPPRILPLIGTEAFFNIIQSWPLHKATFYDVMQSFTSNWPKALWLAIDQRGLHLLEHRTRHILCNYDYSTLISVSPTLNCLMVITGTDSKPSKVILNTHQAFQIANLVREYCDVLQVTTDGVEGIGFKPAIHVDPTVTSPGLAIFTPSPIKSSNKKENSTTFVENTSAAPTHTTGESILKPKEPTSINPLAKPIINKYTEEEQSTTAWPRAPTLPSTSNLNQISAGEETEVSYKNQDHGPSIGNKVNSNPLANNNSYNMPLGSSGSKSGAVLPALSDGHTNLEEFLREAKEKFEEQWKNQSQNTACLDDFDRIKTLGTGSFGRVMLVQHKSTKKYYAMKILDKQKVVKLKQVEHTLNEKRILQAISFPFLVSLEYHFKDNSNLYMVLEYVPGGEMFSHLRKIGRFSEPHSRFYAAQIVLAFEYLHYLDLIYRDLKPENLLIDSHGYLKVTDFGFAKRVKGRTWTLCGTPEYLAPEIILSKGYNKAVDWWALGVLVYEMAAGYPPFFADQPIQIYEKIVSGKVRFPSHFSSDLKDLLRYLLQVDLTKRFGNLKNGVNDIKNHRWFQSTDWIAIYQKKVEAPFIPKCKGPGDTSNFDDYEEEALRISSTEKCAKEFAEF</sequence>
<evidence type="ECO:0000256" key="5">
    <source>
        <dbReference type="ARBA" id="ARBA00022527"/>
    </source>
</evidence>
<dbReference type="GO" id="GO:0048731">
    <property type="term" value="P:system development"/>
    <property type="evidence" value="ECO:0007669"/>
    <property type="project" value="UniProtKB-ARBA"/>
</dbReference>
<feature type="compositionally biased region" description="Polar residues" evidence="19">
    <location>
        <begin position="2207"/>
        <end position="2216"/>
    </location>
</feature>
<dbReference type="GO" id="GO:0071944">
    <property type="term" value="C:cell periphery"/>
    <property type="evidence" value="ECO:0007669"/>
    <property type="project" value="UniProtKB-ARBA"/>
</dbReference>
<comment type="similarity">
    <text evidence="2">In the C-terminal section; belongs to the TRAFAC class myosin-kinesin ATPase superfamily. Myosin family.</text>
</comment>
<dbReference type="GO" id="GO:0004674">
    <property type="term" value="F:protein serine/threonine kinase activity"/>
    <property type="evidence" value="ECO:0007669"/>
    <property type="project" value="UniProtKB-KW"/>
</dbReference>
<keyword evidence="18" id="KW-0175">Coiled coil</keyword>
<dbReference type="InterPro" id="IPR000961">
    <property type="entry name" value="AGC-kinase_C"/>
</dbReference>
<keyword evidence="13 16" id="KW-0505">Motor protein</keyword>
<proteinExistence type="inferred from homology"/>
<dbReference type="EMBL" id="CAKKLH010000280">
    <property type="protein sequence ID" value="CAH0107950.1"/>
    <property type="molecule type" value="Genomic_DNA"/>
</dbReference>
<dbReference type="InterPro" id="IPR002404">
    <property type="entry name" value="IRS_PTB"/>
</dbReference>
<dbReference type="InterPro" id="IPR051724">
    <property type="entry name" value="Actin_motor_Myosin"/>
</dbReference>
<dbReference type="SUPFAM" id="SSF47031">
    <property type="entry name" value="Second domain of FERM"/>
    <property type="match status" value="2"/>
</dbReference>
<feature type="domain" description="MyTH4" evidence="22">
    <location>
        <begin position="1716"/>
        <end position="1876"/>
    </location>
</feature>
<reference evidence="25" key="1">
    <citation type="submission" date="2021-11" db="EMBL/GenBank/DDBJ databases">
        <authorList>
            <person name="Schell T."/>
        </authorList>
    </citation>
    <scope>NUCLEOTIDE SEQUENCE</scope>
    <source>
        <strain evidence="25">M5</strain>
    </source>
</reference>
<feature type="binding site" evidence="16">
    <location>
        <begin position="107"/>
        <end position="114"/>
    </location>
    <ligand>
        <name>ATP</name>
        <dbReference type="ChEBI" id="CHEBI:30616"/>
    </ligand>
</feature>
<evidence type="ECO:0000259" key="22">
    <source>
        <dbReference type="PROSITE" id="PS51016"/>
    </source>
</evidence>
<dbReference type="SMART" id="SM00133">
    <property type="entry name" value="S_TK_X"/>
    <property type="match status" value="1"/>
</dbReference>
<dbReference type="CDD" id="cd14883">
    <property type="entry name" value="MYSc_Myo22"/>
    <property type="match status" value="1"/>
</dbReference>
<keyword evidence="10 16" id="KW-0067">ATP-binding</keyword>
<dbReference type="GO" id="GO:0003779">
    <property type="term" value="F:actin binding"/>
    <property type="evidence" value="ECO:0007669"/>
    <property type="project" value="UniProtKB-KW"/>
</dbReference>
<feature type="region of interest" description="Disordered" evidence="19">
    <location>
        <begin position="940"/>
        <end position="959"/>
    </location>
</feature>
<keyword evidence="26" id="KW-1185">Reference proteome</keyword>
<dbReference type="SMART" id="SM00139">
    <property type="entry name" value="MyTH4"/>
    <property type="match status" value="2"/>
</dbReference>
<comment type="subcellular location">
    <subcellularLocation>
        <location evidence="1">Cytoplasm</location>
    </subcellularLocation>
</comment>
<dbReference type="Pfam" id="PF21989">
    <property type="entry name" value="RA_2"/>
    <property type="match status" value="2"/>
</dbReference>
<dbReference type="GO" id="GO:0003774">
    <property type="term" value="F:cytoskeletal motor activity"/>
    <property type="evidence" value="ECO:0007669"/>
    <property type="project" value="UniProtKB-UniRule"/>
</dbReference>
<dbReference type="PROSITE" id="PS00108">
    <property type="entry name" value="PROTEIN_KINASE_ST"/>
    <property type="match status" value="1"/>
</dbReference>
<evidence type="ECO:0000313" key="26">
    <source>
        <dbReference type="Proteomes" id="UP000789390"/>
    </source>
</evidence>
<evidence type="ECO:0000256" key="16">
    <source>
        <dbReference type="PROSITE-ProRule" id="PRU00782"/>
    </source>
</evidence>
<dbReference type="Pfam" id="PF00063">
    <property type="entry name" value="Myosin_head"/>
    <property type="match status" value="1"/>
</dbReference>
<dbReference type="Pfam" id="PF00612">
    <property type="entry name" value="IQ"/>
    <property type="match status" value="2"/>
</dbReference>
<dbReference type="InterPro" id="IPR000857">
    <property type="entry name" value="MyTH4_dom"/>
</dbReference>
<keyword evidence="4" id="KW-0963">Cytoplasm</keyword>
<dbReference type="Gene3D" id="2.30.29.30">
    <property type="entry name" value="Pleckstrin-homology domain (PH domain)/Phosphotyrosine-binding domain (PTB)"/>
    <property type="match status" value="2"/>
</dbReference>
<evidence type="ECO:0000256" key="15">
    <source>
        <dbReference type="ARBA" id="ARBA00023305"/>
    </source>
</evidence>
<dbReference type="GO" id="GO:0007601">
    <property type="term" value="P:visual perception"/>
    <property type="evidence" value="ECO:0007669"/>
    <property type="project" value="UniProtKB-KW"/>
</dbReference>
<dbReference type="GO" id="GO:0008284">
    <property type="term" value="P:positive regulation of cell population proliferation"/>
    <property type="evidence" value="ECO:0007669"/>
    <property type="project" value="UniProtKB-ARBA"/>
</dbReference>
<dbReference type="SMART" id="SM00015">
    <property type="entry name" value="IQ"/>
    <property type="match status" value="3"/>
</dbReference>